<dbReference type="EMBL" id="CAEZZU010000245">
    <property type="protein sequence ID" value="CAB4790154.1"/>
    <property type="molecule type" value="Genomic_DNA"/>
</dbReference>
<proteinExistence type="predicted"/>
<protein>
    <submittedName>
        <fullName evidence="1">Unannotated protein</fullName>
    </submittedName>
</protein>
<name>A0A6J6X3J9_9ZZZZ</name>
<dbReference type="AlphaFoldDB" id="A0A6J6X3J9"/>
<dbReference type="SUPFAM" id="SSF89392">
    <property type="entry name" value="Prokaryotic lipoproteins and lipoprotein localization factors"/>
    <property type="match status" value="1"/>
</dbReference>
<organism evidence="1">
    <name type="scientific">freshwater metagenome</name>
    <dbReference type="NCBI Taxonomy" id="449393"/>
    <lineage>
        <taxon>unclassified sequences</taxon>
        <taxon>metagenomes</taxon>
        <taxon>ecological metagenomes</taxon>
    </lineage>
</organism>
<reference evidence="1" key="1">
    <citation type="submission" date="2020-05" db="EMBL/GenBank/DDBJ databases">
        <authorList>
            <person name="Chiriac C."/>
            <person name="Salcher M."/>
            <person name="Ghai R."/>
            <person name="Kavagutti S V."/>
        </authorList>
    </citation>
    <scope>NUCLEOTIDE SEQUENCE</scope>
</reference>
<dbReference type="InterPro" id="IPR029046">
    <property type="entry name" value="LolA/LolB/LppX"/>
</dbReference>
<evidence type="ECO:0000313" key="1">
    <source>
        <dbReference type="EMBL" id="CAB4790154.1"/>
    </source>
</evidence>
<gene>
    <name evidence="1" type="ORF">UFOPK2925_01386</name>
</gene>
<sequence length="285" mass="28993">MTQTTKSLTRTGSLTRFHFTAILAVTLATGLAFAGCGGETKPDASKVGAVQLISSSVDAASQVETMRVAGDFSIASSGEPSKIALDGGIDFKNNSTSLKTSLGDLGIPGLDAAEVEIRLVGETAYIRVGDLIGGIGSALLGGKEWIAMDLSALGGESLASANPANLLATLRGIADVKKVGTDTVRGNQATHYTGIINLADALGAAPRADQKEISSAFENLSKEFPVDVWVDSEGRTVKLSTNGGSSENNFSFSLEFFDFGADLNISAPPSGDVGSLGGLGSGGNS</sequence>
<dbReference type="Gene3D" id="2.50.20.20">
    <property type="match status" value="1"/>
</dbReference>
<accession>A0A6J6X3J9</accession>